<proteinExistence type="predicted"/>
<keyword evidence="2" id="KW-1185">Reference proteome</keyword>
<accession>A0ACC2N9R2</accession>
<dbReference type="Proteomes" id="UP001239111">
    <property type="component" value="Chromosome 4"/>
</dbReference>
<dbReference type="EMBL" id="CM056744">
    <property type="protein sequence ID" value="KAJ8667069.1"/>
    <property type="molecule type" value="Genomic_DNA"/>
</dbReference>
<sequence>MDDEKNRIVFNVKEYSSSMIKELTESSVKRISKNAENSAELCIQANKIFEKESHSSQEHLQMWELYSKSVALASPLSQELSAVLYDRSSLLFHLAKYTECMKDLTYAETCECSDMLRMKIIYRKAECSTKVWIPSDSDIVGSAMIEIQSLSLDDKLKNETIAKLDKLRSEPAPTSSYARQAESKSLDIDLQEEIPYFETENGKAESLSVRLVIRALKESNGSISNLKEKFIEIDGNPDRRNNGFSKDGIFHSESCDSYLSLLSNADKKTVSEKEAVSKRSAKLVYYIAFFTDVFGKKFSAENILEVSEREDVLFIGSLISRMYFMIISNQFTLAEQTDVTSRYQPSFYQSEKTLGAVVAPFCSYINHACLMNVATCMTEDGRLIIFAVLPIVKDSQIFKKYMKRIGCDVCPRDLRTFTMNEVYNIPHCKCIACIENLPTAYEAPGIFSITEDEEVLK</sequence>
<name>A0ACC2N9R2_9HYME</name>
<comment type="caution">
    <text evidence="1">The sequence shown here is derived from an EMBL/GenBank/DDBJ whole genome shotgun (WGS) entry which is preliminary data.</text>
</comment>
<protein>
    <submittedName>
        <fullName evidence="1">Uncharacterized protein</fullName>
    </submittedName>
</protein>
<gene>
    <name evidence="1" type="ORF">QAD02_008731</name>
</gene>
<evidence type="ECO:0000313" key="2">
    <source>
        <dbReference type="Proteomes" id="UP001239111"/>
    </source>
</evidence>
<reference evidence="1" key="1">
    <citation type="submission" date="2023-04" db="EMBL/GenBank/DDBJ databases">
        <title>A chromosome-level genome assembly of the parasitoid wasp Eretmocerus hayati.</title>
        <authorList>
            <person name="Zhong Y."/>
            <person name="Liu S."/>
            <person name="Liu Y."/>
        </authorList>
    </citation>
    <scope>NUCLEOTIDE SEQUENCE</scope>
    <source>
        <strain evidence="1">ZJU_SS_LIU_2023</strain>
    </source>
</reference>
<evidence type="ECO:0000313" key="1">
    <source>
        <dbReference type="EMBL" id="KAJ8667069.1"/>
    </source>
</evidence>
<organism evidence="1 2">
    <name type="scientific">Eretmocerus hayati</name>
    <dbReference type="NCBI Taxonomy" id="131215"/>
    <lineage>
        <taxon>Eukaryota</taxon>
        <taxon>Metazoa</taxon>
        <taxon>Ecdysozoa</taxon>
        <taxon>Arthropoda</taxon>
        <taxon>Hexapoda</taxon>
        <taxon>Insecta</taxon>
        <taxon>Pterygota</taxon>
        <taxon>Neoptera</taxon>
        <taxon>Endopterygota</taxon>
        <taxon>Hymenoptera</taxon>
        <taxon>Apocrita</taxon>
        <taxon>Proctotrupomorpha</taxon>
        <taxon>Chalcidoidea</taxon>
        <taxon>Aphelinidae</taxon>
        <taxon>Aphelininae</taxon>
        <taxon>Eretmocerus</taxon>
    </lineage>
</organism>